<gene>
    <name evidence="2" type="ORF">Pan216_30830</name>
</gene>
<evidence type="ECO:0000313" key="2">
    <source>
        <dbReference type="EMBL" id="QDU62216.1"/>
    </source>
</evidence>
<keyword evidence="1" id="KW-0732">Signal</keyword>
<feature type="chain" id="PRO_5021829091" evidence="1">
    <location>
        <begin position="22"/>
        <end position="747"/>
    </location>
</feature>
<dbReference type="AlphaFoldDB" id="A0A518B5H9"/>
<accession>A0A518B5H9</accession>
<dbReference type="SUPFAM" id="SSF53474">
    <property type="entry name" value="alpha/beta-Hydrolases"/>
    <property type="match status" value="1"/>
</dbReference>
<sequence precursor="true">MPIIPLVAAIASLLVAAPASAPKAVSSGDRPADQRLGPLRSLDSYFPFKEVESPEQWEARRRQLRRQTKVATGLWPMPFRTPLNAKVHGKVVRDEYTVERVILESLPGHFVTGSLYRPLGRTGRRPAVLTPHGHWPQGRFYDAGSANVRRLIAAGDERFELGGRFPIQARCVQLARMGCVVFNYDMVGYADSVQLPHRGFDESDRVDTPEAWSFHTAQAELRLQNMMGLQSWNSIRALDFVSALPDVDPEKIAVTGASGGGTQTFMLGALDDRPAVLLPAVMVSTAMQGGCTCENACFLRVGAGNIDLAALAAPRPLGLTAANDWTVELETKGLPQLKALYEMLGHPKRVDARIATHFNHNYNAISRTFLYNWLNKHLGLGYVEPVLERDFIPLSIDEMTVWNDKHPKPSGSQVGTAHETAITGWFTKESDRALDQVAPNGPGSLDAFRQTVGGAFDVLLGRRLGDVGQTDYELVAKEDRGDYLLMTGLISMPAEKEQLPLLFLYPRENWNKEVVVWVQEQGKSELLDKKGDPTSEAKKLLDAGFAVISADLLFQGEFLEDGKPLERTRLGHQGNGRGDWQKAAAYTFGYNYSLFAKRVHDLLSIIKFIQTDQHGAERIHLLGVGKTAGPLVAAAKAQAGDAVDVTAIDTGGFRFSEVNRLDDPMFLPGAVKYRDLPGLLALIAPGKLLLAGETPDSTQLAKAAYRASGKPDRLRLVGKQAHATTALVDEIVNQAQRPSRDGDARSE</sequence>
<dbReference type="EMBL" id="CP036279">
    <property type="protein sequence ID" value="QDU62216.1"/>
    <property type="molecule type" value="Genomic_DNA"/>
</dbReference>
<dbReference type="InterPro" id="IPR050261">
    <property type="entry name" value="FrsA_esterase"/>
</dbReference>
<dbReference type="Gene3D" id="3.40.50.1820">
    <property type="entry name" value="alpha/beta hydrolase"/>
    <property type="match status" value="2"/>
</dbReference>
<dbReference type="PANTHER" id="PTHR22946:SF8">
    <property type="entry name" value="ACETYL XYLAN ESTERASE DOMAIN-CONTAINING PROTEIN"/>
    <property type="match status" value="1"/>
</dbReference>
<dbReference type="InterPro" id="IPR029058">
    <property type="entry name" value="AB_hydrolase_fold"/>
</dbReference>
<evidence type="ECO:0000313" key="3">
    <source>
        <dbReference type="Proteomes" id="UP000317093"/>
    </source>
</evidence>
<dbReference type="Proteomes" id="UP000317093">
    <property type="component" value="Chromosome"/>
</dbReference>
<dbReference type="KEGG" id="knv:Pan216_30830"/>
<dbReference type="OrthoDB" id="244125at2"/>
<keyword evidence="3" id="KW-1185">Reference proteome</keyword>
<protein>
    <submittedName>
        <fullName evidence="2">Uncharacterized protein</fullName>
    </submittedName>
</protein>
<name>A0A518B5H9_9BACT</name>
<reference evidence="2 3" key="1">
    <citation type="submission" date="2019-02" db="EMBL/GenBank/DDBJ databases">
        <title>Deep-cultivation of Planctomycetes and their phenomic and genomic characterization uncovers novel biology.</title>
        <authorList>
            <person name="Wiegand S."/>
            <person name="Jogler M."/>
            <person name="Boedeker C."/>
            <person name="Pinto D."/>
            <person name="Vollmers J."/>
            <person name="Rivas-Marin E."/>
            <person name="Kohn T."/>
            <person name="Peeters S.H."/>
            <person name="Heuer A."/>
            <person name="Rast P."/>
            <person name="Oberbeckmann S."/>
            <person name="Bunk B."/>
            <person name="Jeske O."/>
            <person name="Meyerdierks A."/>
            <person name="Storesund J.E."/>
            <person name="Kallscheuer N."/>
            <person name="Luecker S."/>
            <person name="Lage O.M."/>
            <person name="Pohl T."/>
            <person name="Merkel B.J."/>
            <person name="Hornburger P."/>
            <person name="Mueller R.-W."/>
            <person name="Bruemmer F."/>
            <person name="Labrenz M."/>
            <person name="Spormann A.M."/>
            <person name="Op den Camp H."/>
            <person name="Overmann J."/>
            <person name="Amann R."/>
            <person name="Jetten M.S.M."/>
            <person name="Mascher T."/>
            <person name="Medema M.H."/>
            <person name="Devos D.P."/>
            <person name="Kaster A.-K."/>
            <person name="Ovreas L."/>
            <person name="Rohde M."/>
            <person name="Galperin M.Y."/>
            <person name="Jogler C."/>
        </authorList>
    </citation>
    <scope>NUCLEOTIDE SEQUENCE [LARGE SCALE GENOMIC DNA]</scope>
    <source>
        <strain evidence="2 3">Pan216</strain>
    </source>
</reference>
<proteinExistence type="predicted"/>
<feature type="signal peptide" evidence="1">
    <location>
        <begin position="1"/>
        <end position="21"/>
    </location>
</feature>
<dbReference type="PANTHER" id="PTHR22946">
    <property type="entry name" value="DIENELACTONE HYDROLASE DOMAIN-CONTAINING PROTEIN-RELATED"/>
    <property type="match status" value="1"/>
</dbReference>
<evidence type="ECO:0000256" key="1">
    <source>
        <dbReference type="SAM" id="SignalP"/>
    </source>
</evidence>
<dbReference type="RefSeq" id="WP_145258804.1">
    <property type="nucleotide sequence ID" value="NZ_CP036279.1"/>
</dbReference>
<organism evidence="2 3">
    <name type="scientific">Kolteria novifilia</name>
    <dbReference type="NCBI Taxonomy" id="2527975"/>
    <lineage>
        <taxon>Bacteria</taxon>
        <taxon>Pseudomonadati</taxon>
        <taxon>Planctomycetota</taxon>
        <taxon>Planctomycetia</taxon>
        <taxon>Kolteriales</taxon>
        <taxon>Kolteriaceae</taxon>
        <taxon>Kolteria</taxon>
    </lineage>
</organism>